<evidence type="ECO:0000313" key="3">
    <source>
        <dbReference type="Proteomes" id="UP000078237"/>
    </source>
</evidence>
<accession>A0A175WGY9</accession>
<evidence type="ECO:0000256" key="1">
    <source>
        <dbReference type="SAM" id="SignalP"/>
    </source>
</evidence>
<dbReference type="VEuPathDB" id="FungiDB:MMYC01_200411"/>
<dbReference type="AlphaFoldDB" id="A0A175WGY9"/>
<organism evidence="2 3">
    <name type="scientific">Madurella mycetomatis</name>
    <dbReference type="NCBI Taxonomy" id="100816"/>
    <lineage>
        <taxon>Eukaryota</taxon>
        <taxon>Fungi</taxon>
        <taxon>Dikarya</taxon>
        <taxon>Ascomycota</taxon>
        <taxon>Pezizomycotina</taxon>
        <taxon>Sordariomycetes</taxon>
        <taxon>Sordariomycetidae</taxon>
        <taxon>Sordariales</taxon>
        <taxon>Sordariales incertae sedis</taxon>
        <taxon>Madurella</taxon>
    </lineage>
</organism>
<gene>
    <name evidence="2" type="ORF">MMYC01_200411</name>
</gene>
<feature type="signal peptide" evidence="1">
    <location>
        <begin position="1"/>
        <end position="18"/>
    </location>
</feature>
<keyword evidence="1" id="KW-0732">Signal</keyword>
<dbReference type="Proteomes" id="UP000078237">
    <property type="component" value="Unassembled WGS sequence"/>
</dbReference>
<name>A0A175WGY9_9PEZI</name>
<evidence type="ECO:0000313" key="2">
    <source>
        <dbReference type="EMBL" id="KXX82956.1"/>
    </source>
</evidence>
<dbReference type="OrthoDB" id="4578113at2759"/>
<feature type="chain" id="PRO_5008044029" evidence="1">
    <location>
        <begin position="19"/>
        <end position="137"/>
    </location>
</feature>
<reference evidence="2 3" key="1">
    <citation type="journal article" date="2016" name="Genome Announc.">
        <title>Genome Sequence of Madurella mycetomatis mm55, Isolated from a Human Mycetoma Case in Sudan.</title>
        <authorList>
            <person name="Smit S."/>
            <person name="Derks M.F."/>
            <person name="Bervoets S."/>
            <person name="Fahal A."/>
            <person name="van Leeuwen W."/>
            <person name="van Belkum A."/>
            <person name="van de Sande W.W."/>
        </authorList>
    </citation>
    <scope>NUCLEOTIDE SEQUENCE [LARGE SCALE GENOMIC DNA]</scope>
    <source>
        <strain evidence="3">mm55</strain>
    </source>
</reference>
<comment type="caution">
    <text evidence="2">The sequence shown here is derived from an EMBL/GenBank/DDBJ whole genome shotgun (WGS) entry which is preliminary data.</text>
</comment>
<dbReference type="EMBL" id="LCTW02000005">
    <property type="protein sequence ID" value="KXX82956.1"/>
    <property type="molecule type" value="Genomic_DNA"/>
</dbReference>
<protein>
    <submittedName>
        <fullName evidence="2">Uncharacterized protein</fullName>
    </submittedName>
</protein>
<proteinExistence type="predicted"/>
<sequence length="137" mass="14575">MQFFSTVFALAAAGLAAAAPAPAHIDVRADTFWNLSGWGNPQCQGSFLWSYQGTRPACINVRTFAASASYVFNQDTEIQLINFPTCGLSRVASTEADTNSTTVVIEARGDKGSLVARDPATGCLNTPLQAFRVTPLN</sequence>
<keyword evidence="3" id="KW-1185">Reference proteome</keyword>